<evidence type="ECO:0000313" key="3">
    <source>
        <dbReference type="Proteomes" id="UP001296706"/>
    </source>
</evidence>
<evidence type="ECO:0000313" key="2">
    <source>
        <dbReference type="EMBL" id="NMH78206.1"/>
    </source>
</evidence>
<feature type="domain" description="HTH marR-type" evidence="1">
    <location>
        <begin position="1"/>
        <end position="136"/>
    </location>
</feature>
<name>A0ABX1RGB0_9PSEU</name>
<gene>
    <name evidence="2" type="ORF">HF577_14070</name>
</gene>
<accession>A0ABX1RGB0</accession>
<dbReference type="InterPro" id="IPR039422">
    <property type="entry name" value="MarR/SlyA-like"/>
</dbReference>
<proteinExistence type="predicted"/>
<dbReference type="Gene3D" id="1.10.10.10">
    <property type="entry name" value="Winged helix-like DNA-binding domain superfamily/Winged helix DNA-binding domain"/>
    <property type="match status" value="1"/>
</dbReference>
<protein>
    <submittedName>
        <fullName evidence="2">MarR family transcriptional regulator</fullName>
    </submittedName>
</protein>
<reference evidence="2 3" key="1">
    <citation type="submission" date="2020-04" db="EMBL/GenBank/DDBJ databases">
        <authorList>
            <person name="Klaysubun C."/>
            <person name="Duangmal K."/>
            <person name="Lipun K."/>
        </authorList>
    </citation>
    <scope>NUCLEOTIDE SEQUENCE [LARGE SCALE GENOMIC DNA]</scope>
    <source>
        <strain evidence="2 3">JCM 11839</strain>
    </source>
</reference>
<dbReference type="RefSeq" id="WP_169396282.1">
    <property type="nucleotide sequence ID" value="NZ_BAAAJH010000021.1"/>
</dbReference>
<dbReference type="InterPro" id="IPR036390">
    <property type="entry name" value="WH_DNA-bd_sf"/>
</dbReference>
<dbReference type="Proteomes" id="UP001296706">
    <property type="component" value="Unassembled WGS sequence"/>
</dbReference>
<dbReference type="InterPro" id="IPR000835">
    <property type="entry name" value="HTH_MarR-typ"/>
</dbReference>
<dbReference type="PANTHER" id="PTHR33164">
    <property type="entry name" value="TRANSCRIPTIONAL REGULATOR, MARR FAMILY"/>
    <property type="match status" value="1"/>
</dbReference>
<evidence type="ECO:0000259" key="1">
    <source>
        <dbReference type="PROSITE" id="PS50995"/>
    </source>
</evidence>
<dbReference type="InterPro" id="IPR036388">
    <property type="entry name" value="WH-like_DNA-bd_sf"/>
</dbReference>
<organism evidence="2 3">
    <name type="scientific">Pseudonocardia xinjiangensis</name>
    <dbReference type="NCBI Taxonomy" id="75289"/>
    <lineage>
        <taxon>Bacteria</taxon>
        <taxon>Bacillati</taxon>
        <taxon>Actinomycetota</taxon>
        <taxon>Actinomycetes</taxon>
        <taxon>Pseudonocardiales</taxon>
        <taxon>Pseudonocardiaceae</taxon>
        <taxon>Pseudonocardia</taxon>
    </lineage>
</organism>
<comment type="caution">
    <text evidence="2">The sequence shown here is derived from an EMBL/GenBank/DDBJ whole genome shotgun (WGS) entry which is preliminary data.</text>
</comment>
<dbReference type="Pfam" id="PF01047">
    <property type="entry name" value="MarR"/>
    <property type="match status" value="1"/>
</dbReference>
<dbReference type="PANTHER" id="PTHR33164:SF99">
    <property type="entry name" value="MARR FAMILY REGULATORY PROTEIN"/>
    <property type="match status" value="1"/>
</dbReference>
<dbReference type="SUPFAM" id="SSF46785">
    <property type="entry name" value="Winged helix' DNA-binding domain"/>
    <property type="match status" value="1"/>
</dbReference>
<keyword evidence="3" id="KW-1185">Reference proteome</keyword>
<dbReference type="EMBL" id="JAAXKY010000038">
    <property type="protein sequence ID" value="NMH78206.1"/>
    <property type="molecule type" value="Genomic_DNA"/>
</dbReference>
<sequence>MPLPPHTPLEAIYEVVMATIQRAAPAMAEYGLTMSTTYALWAIDPDEPPPTMKVVAQRLRCSSSSLTFTSDRLVKLGYITRTEHPTNRRTRLLALTPPGRAARAAALNALDKASPLLRLSETERADLLDVLTRALVLEPEAPDAPAASPPPMPAPHP</sequence>
<dbReference type="SMART" id="SM00347">
    <property type="entry name" value="HTH_MARR"/>
    <property type="match status" value="1"/>
</dbReference>
<dbReference type="PROSITE" id="PS50995">
    <property type="entry name" value="HTH_MARR_2"/>
    <property type="match status" value="1"/>
</dbReference>